<reference evidence="2" key="1">
    <citation type="journal article" date="2022" name="Mol. Ecol. Resour.">
        <title>The genomes of chicory, endive, great burdock and yacon provide insights into Asteraceae palaeo-polyploidization history and plant inulin production.</title>
        <authorList>
            <person name="Fan W."/>
            <person name="Wang S."/>
            <person name="Wang H."/>
            <person name="Wang A."/>
            <person name="Jiang F."/>
            <person name="Liu H."/>
            <person name="Zhao H."/>
            <person name="Xu D."/>
            <person name="Zhang Y."/>
        </authorList>
    </citation>
    <scope>NUCLEOTIDE SEQUENCE [LARGE SCALE GENOMIC DNA]</scope>
    <source>
        <strain evidence="2">cv. Punajuju</strain>
    </source>
</reference>
<dbReference type="Proteomes" id="UP001055811">
    <property type="component" value="Linkage Group LG01"/>
</dbReference>
<evidence type="ECO:0000313" key="2">
    <source>
        <dbReference type="Proteomes" id="UP001055811"/>
    </source>
</evidence>
<sequence>MEKLPTVKPEKRSPKSSKKNPVKVVYISNPMKIKASPSEFRAVVQQFTGRYATSSPPGGLAGVPVRDLDYKQEVGGAGGGVHRQQKWQLNRTTMDARLTTGSDLSHESACREDQAMDDFPPQMLESFPPLFPHDFGS</sequence>
<dbReference type="EMBL" id="CM042009">
    <property type="protein sequence ID" value="KAI3788435.1"/>
    <property type="molecule type" value="Genomic_DNA"/>
</dbReference>
<gene>
    <name evidence="1" type="ORF">L2E82_01203</name>
</gene>
<name>A0ACB9GZP6_CICIN</name>
<comment type="caution">
    <text evidence="1">The sequence shown here is derived from an EMBL/GenBank/DDBJ whole genome shotgun (WGS) entry which is preliminary data.</text>
</comment>
<keyword evidence="2" id="KW-1185">Reference proteome</keyword>
<accession>A0ACB9GZP6</accession>
<protein>
    <submittedName>
        <fullName evidence="1">Uncharacterized protein</fullName>
    </submittedName>
</protein>
<evidence type="ECO:0000313" key="1">
    <source>
        <dbReference type="EMBL" id="KAI3788435.1"/>
    </source>
</evidence>
<reference evidence="1 2" key="2">
    <citation type="journal article" date="2022" name="Mol. Ecol. Resour.">
        <title>The genomes of chicory, endive, great burdock and yacon provide insights into Asteraceae paleo-polyploidization history and plant inulin production.</title>
        <authorList>
            <person name="Fan W."/>
            <person name="Wang S."/>
            <person name="Wang H."/>
            <person name="Wang A."/>
            <person name="Jiang F."/>
            <person name="Liu H."/>
            <person name="Zhao H."/>
            <person name="Xu D."/>
            <person name="Zhang Y."/>
        </authorList>
    </citation>
    <scope>NUCLEOTIDE SEQUENCE [LARGE SCALE GENOMIC DNA]</scope>
    <source>
        <strain evidence="2">cv. Punajuju</strain>
        <tissue evidence="1">Leaves</tissue>
    </source>
</reference>
<proteinExistence type="predicted"/>
<organism evidence="1 2">
    <name type="scientific">Cichorium intybus</name>
    <name type="common">Chicory</name>
    <dbReference type="NCBI Taxonomy" id="13427"/>
    <lineage>
        <taxon>Eukaryota</taxon>
        <taxon>Viridiplantae</taxon>
        <taxon>Streptophyta</taxon>
        <taxon>Embryophyta</taxon>
        <taxon>Tracheophyta</taxon>
        <taxon>Spermatophyta</taxon>
        <taxon>Magnoliopsida</taxon>
        <taxon>eudicotyledons</taxon>
        <taxon>Gunneridae</taxon>
        <taxon>Pentapetalae</taxon>
        <taxon>asterids</taxon>
        <taxon>campanulids</taxon>
        <taxon>Asterales</taxon>
        <taxon>Asteraceae</taxon>
        <taxon>Cichorioideae</taxon>
        <taxon>Cichorieae</taxon>
        <taxon>Cichoriinae</taxon>
        <taxon>Cichorium</taxon>
    </lineage>
</organism>